<reference evidence="1 2" key="1">
    <citation type="submission" date="2019-08" db="EMBL/GenBank/DDBJ databases">
        <title>Bacillus genomes from the desert of Cuatro Cienegas, Coahuila.</title>
        <authorList>
            <person name="Olmedo-Alvarez G."/>
        </authorList>
    </citation>
    <scope>NUCLEOTIDE SEQUENCE [LARGE SCALE GENOMIC DNA]</scope>
    <source>
        <strain evidence="1 2">CH446_14T</strain>
    </source>
</reference>
<comment type="caution">
    <text evidence="1">The sequence shown here is derived from an EMBL/GenBank/DDBJ whole genome shotgun (WGS) entry which is preliminary data.</text>
</comment>
<dbReference type="AlphaFoldDB" id="A0A5D4R7T0"/>
<name>A0A5D4R7T0_9BACI</name>
<dbReference type="RefSeq" id="WP_148975962.1">
    <property type="nucleotide sequence ID" value="NZ_VTER01000009.1"/>
</dbReference>
<gene>
    <name evidence="1" type="ORF">FZD51_17570</name>
</gene>
<accession>A0A5D4R7T0</accession>
<dbReference type="EMBL" id="VTER01000009">
    <property type="protein sequence ID" value="TYS45858.1"/>
    <property type="molecule type" value="Genomic_DNA"/>
</dbReference>
<organism evidence="1 2">
    <name type="scientific">Bacillus infantis</name>
    <dbReference type="NCBI Taxonomy" id="324767"/>
    <lineage>
        <taxon>Bacteria</taxon>
        <taxon>Bacillati</taxon>
        <taxon>Bacillota</taxon>
        <taxon>Bacilli</taxon>
        <taxon>Bacillales</taxon>
        <taxon>Bacillaceae</taxon>
        <taxon>Bacillus</taxon>
    </lineage>
</organism>
<dbReference type="Proteomes" id="UP000322139">
    <property type="component" value="Unassembled WGS sequence"/>
</dbReference>
<dbReference type="Pfam" id="PF19524">
    <property type="entry name" value="DUF6054"/>
    <property type="match status" value="1"/>
</dbReference>
<protein>
    <submittedName>
        <fullName evidence="1">Uncharacterized protein</fullName>
    </submittedName>
</protein>
<evidence type="ECO:0000313" key="1">
    <source>
        <dbReference type="EMBL" id="TYS45858.1"/>
    </source>
</evidence>
<proteinExistence type="predicted"/>
<sequence>MNHLSDLKTSITPFECAMKLLESEPLNTDKIYEEYHTPAEGIEFCVLVFERFYFRTGGRASLTVIMENVRGDNKVRCISAGSAESLISFDWGAGKSFVNKVKEILGPYTLGNNLK</sequence>
<evidence type="ECO:0000313" key="2">
    <source>
        <dbReference type="Proteomes" id="UP000322139"/>
    </source>
</evidence>
<dbReference type="InterPro" id="IPR046117">
    <property type="entry name" value="DUF6054"/>
</dbReference>